<gene>
    <name evidence="1" type="ORF">EVAR_63997_1</name>
</gene>
<sequence length="117" mass="12641">MQAIREWLVPPSMNTRDPRGVTNALPTPWNHTAANSAAAQNGSVRPLKYHTLIEHGCVVGALTVAFHTPSIQYRIPSEKAGDAPLTHLGLRVIMGGDDHVLCDGSPAHLFLEKSMIP</sequence>
<evidence type="ECO:0000313" key="2">
    <source>
        <dbReference type="Proteomes" id="UP000299102"/>
    </source>
</evidence>
<dbReference type="AlphaFoldDB" id="A0A4C1Z1L6"/>
<dbReference type="Proteomes" id="UP000299102">
    <property type="component" value="Unassembled WGS sequence"/>
</dbReference>
<reference evidence="1 2" key="1">
    <citation type="journal article" date="2019" name="Commun. Biol.">
        <title>The bagworm genome reveals a unique fibroin gene that provides high tensile strength.</title>
        <authorList>
            <person name="Kono N."/>
            <person name="Nakamura H."/>
            <person name="Ohtoshi R."/>
            <person name="Tomita M."/>
            <person name="Numata K."/>
            <person name="Arakawa K."/>
        </authorList>
    </citation>
    <scope>NUCLEOTIDE SEQUENCE [LARGE SCALE GENOMIC DNA]</scope>
</reference>
<accession>A0A4C1Z1L6</accession>
<organism evidence="1 2">
    <name type="scientific">Eumeta variegata</name>
    <name type="common">Bagworm moth</name>
    <name type="synonym">Eumeta japonica</name>
    <dbReference type="NCBI Taxonomy" id="151549"/>
    <lineage>
        <taxon>Eukaryota</taxon>
        <taxon>Metazoa</taxon>
        <taxon>Ecdysozoa</taxon>
        <taxon>Arthropoda</taxon>
        <taxon>Hexapoda</taxon>
        <taxon>Insecta</taxon>
        <taxon>Pterygota</taxon>
        <taxon>Neoptera</taxon>
        <taxon>Endopterygota</taxon>
        <taxon>Lepidoptera</taxon>
        <taxon>Glossata</taxon>
        <taxon>Ditrysia</taxon>
        <taxon>Tineoidea</taxon>
        <taxon>Psychidae</taxon>
        <taxon>Oiketicinae</taxon>
        <taxon>Eumeta</taxon>
    </lineage>
</organism>
<proteinExistence type="predicted"/>
<comment type="caution">
    <text evidence="1">The sequence shown here is derived from an EMBL/GenBank/DDBJ whole genome shotgun (WGS) entry which is preliminary data.</text>
</comment>
<name>A0A4C1Z1L6_EUMVA</name>
<dbReference type="EMBL" id="BGZK01001511">
    <property type="protein sequence ID" value="GBP81430.1"/>
    <property type="molecule type" value="Genomic_DNA"/>
</dbReference>
<protein>
    <submittedName>
        <fullName evidence="1">Uncharacterized protein</fullName>
    </submittedName>
</protein>
<keyword evidence="2" id="KW-1185">Reference proteome</keyword>
<evidence type="ECO:0000313" key="1">
    <source>
        <dbReference type="EMBL" id="GBP81430.1"/>
    </source>
</evidence>